<comment type="caution">
    <text evidence="1">The sequence shown here is derived from an EMBL/GenBank/DDBJ whole genome shotgun (WGS) entry which is preliminary data.</text>
</comment>
<keyword evidence="2" id="KW-1185">Reference proteome</keyword>
<reference evidence="1 2" key="1">
    <citation type="journal article" date="2019" name="Genome Biol. Evol.">
        <title>Insights into the evolution of the New World diploid cottons (Gossypium, subgenus Houzingenia) based on genome sequencing.</title>
        <authorList>
            <person name="Grover C.E."/>
            <person name="Arick M.A. 2nd"/>
            <person name="Thrash A."/>
            <person name="Conover J.L."/>
            <person name="Sanders W.S."/>
            <person name="Peterson D.G."/>
            <person name="Frelichowski J.E."/>
            <person name="Scheffler J.A."/>
            <person name="Scheffler B.E."/>
            <person name="Wendel J.F."/>
        </authorList>
    </citation>
    <scope>NUCLEOTIDE SEQUENCE [LARGE SCALE GENOMIC DNA]</scope>
    <source>
        <strain evidence="1">8</strain>
        <tissue evidence="1">Leaf</tissue>
    </source>
</reference>
<gene>
    <name evidence="1" type="ORF">Gotri_000835</name>
</gene>
<accession>A0A7J9FCP5</accession>
<evidence type="ECO:0000313" key="1">
    <source>
        <dbReference type="EMBL" id="MBA0783050.1"/>
    </source>
</evidence>
<organism evidence="1 2">
    <name type="scientific">Gossypium trilobum</name>
    <dbReference type="NCBI Taxonomy" id="34281"/>
    <lineage>
        <taxon>Eukaryota</taxon>
        <taxon>Viridiplantae</taxon>
        <taxon>Streptophyta</taxon>
        <taxon>Embryophyta</taxon>
        <taxon>Tracheophyta</taxon>
        <taxon>Spermatophyta</taxon>
        <taxon>Magnoliopsida</taxon>
        <taxon>eudicotyledons</taxon>
        <taxon>Gunneridae</taxon>
        <taxon>Pentapetalae</taxon>
        <taxon>rosids</taxon>
        <taxon>malvids</taxon>
        <taxon>Malvales</taxon>
        <taxon>Malvaceae</taxon>
        <taxon>Malvoideae</taxon>
        <taxon>Gossypium</taxon>
    </lineage>
</organism>
<name>A0A7J9FCP5_9ROSI</name>
<proteinExistence type="predicted"/>
<protein>
    <submittedName>
        <fullName evidence="1">Uncharacterized protein</fullName>
    </submittedName>
</protein>
<dbReference type="AlphaFoldDB" id="A0A7J9FCP5"/>
<dbReference type="Proteomes" id="UP000593568">
    <property type="component" value="Unassembled WGS sequence"/>
</dbReference>
<evidence type="ECO:0000313" key="2">
    <source>
        <dbReference type="Proteomes" id="UP000593568"/>
    </source>
</evidence>
<dbReference type="EMBL" id="JABEZW010000013">
    <property type="protein sequence ID" value="MBA0783050.1"/>
    <property type="molecule type" value="Genomic_DNA"/>
</dbReference>
<sequence length="47" mass="5595">MLWSLLFKSFMRLYGTKSLEILKVICGIWYLCGERSTSNPSYYLRLL</sequence>